<feature type="transmembrane region" description="Helical" evidence="1">
    <location>
        <begin position="274"/>
        <end position="296"/>
    </location>
</feature>
<evidence type="ECO:0008006" key="4">
    <source>
        <dbReference type="Google" id="ProtNLM"/>
    </source>
</evidence>
<keyword evidence="1" id="KW-0812">Transmembrane</keyword>
<feature type="transmembrane region" description="Helical" evidence="1">
    <location>
        <begin position="241"/>
        <end position="268"/>
    </location>
</feature>
<dbReference type="InterPro" id="IPR003839">
    <property type="entry name" value="7TM_GPCR_serpentine_rcpt_Sru"/>
</dbReference>
<dbReference type="PANTHER" id="PTHR46045:SF4">
    <property type="entry name" value="SERPENTINE RECEPTOR, CLASS T"/>
    <property type="match status" value="1"/>
</dbReference>
<feature type="transmembrane region" description="Helical" evidence="1">
    <location>
        <begin position="20"/>
        <end position="42"/>
    </location>
</feature>
<feature type="transmembrane region" description="Helical" evidence="1">
    <location>
        <begin position="197"/>
        <end position="220"/>
    </location>
</feature>
<keyword evidence="3" id="KW-1185">Reference proteome</keyword>
<dbReference type="Pfam" id="PF10322">
    <property type="entry name" value="7TM_GPCR_Sru"/>
    <property type="match status" value="1"/>
</dbReference>
<reference evidence="3" key="1">
    <citation type="submission" date="2017-10" db="EMBL/GenBank/DDBJ databases">
        <title>Rapid genome shrinkage in a self-fertile nematode reveals novel sperm competition proteins.</title>
        <authorList>
            <person name="Yin D."/>
            <person name="Schwarz E.M."/>
            <person name="Thomas C.G."/>
            <person name="Felde R.L."/>
            <person name="Korf I.F."/>
            <person name="Cutter A.D."/>
            <person name="Schartner C.M."/>
            <person name="Ralston E.J."/>
            <person name="Meyer B.J."/>
            <person name="Haag E.S."/>
        </authorList>
    </citation>
    <scope>NUCLEOTIDE SEQUENCE [LARGE SCALE GENOMIC DNA]</scope>
    <source>
        <strain evidence="3">JU1422</strain>
    </source>
</reference>
<comment type="caution">
    <text evidence="2">The sequence shown here is derived from an EMBL/GenBank/DDBJ whole genome shotgun (WGS) entry which is preliminary data.</text>
</comment>
<dbReference type="Proteomes" id="UP000230233">
    <property type="component" value="Chromosome X"/>
</dbReference>
<feature type="transmembrane region" description="Helical" evidence="1">
    <location>
        <begin position="103"/>
        <end position="126"/>
    </location>
</feature>
<dbReference type="STRING" id="1611254.A0A2G5SU30"/>
<evidence type="ECO:0000313" key="2">
    <source>
        <dbReference type="EMBL" id="PIC18326.1"/>
    </source>
</evidence>
<feature type="transmembrane region" description="Helical" evidence="1">
    <location>
        <begin position="147"/>
        <end position="164"/>
    </location>
</feature>
<evidence type="ECO:0000256" key="1">
    <source>
        <dbReference type="SAM" id="Phobius"/>
    </source>
</evidence>
<accession>A0A2G5SU30</accession>
<dbReference type="PANTHER" id="PTHR46045">
    <property type="entry name" value="SERPENTINE RECEPTOR, CLASS U-RELATED"/>
    <property type="match status" value="1"/>
</dbReference>
<protein>
    <recommendedName>
        <fullName evidence="4">Serpentine receptor class gamma</fullName>
    </recommendedName>
</protein>
<organism evidence="2 3">
    <name type="scientific">Caenorhabditis nigoni</name>
    <dbReference type="NCBI Taxonomy" id="1611254"/>
    <lineage>
        <taxon>Eukaryota</taxon>
        <taxon>Metazoa</taxon>
        <taxon>Ecdysozoa</taxon>
        <taxon>Nematoda</taxon>
        <taxon>Chromadorea</taxon>
        <taxon>Rhabditida</taxon>
        <taxon>Rhabditina</taxon>
        <taxon>Rhabditomorpha</taxon>
        <taxon>Rhabditoidea</taxon>
        <taxon>Rhabditidae</taxon>
        <taxon>Peloderinae</taxon>
        <taxon>Caenorhabditis</taxon>
    </lineage>
</organism>
<dbReference type="EMBL" id="PDUG01000006">
    <property type="protein sequence ID" value="PIC18326.1"/>
    <property type="molecule type" value="Genomic_DNA"/>
</dbReference>
<feature type="transmembrane region" description="Helical" evidence="1">
    <location>
        <begin position="63"/>
        <end position="83"/>
    </location>
</feature>
<name>A0A2G5SU30_9PELO</name>
<gene>
    <name evidence="2" type="primary">Cni-sru-48</name>
    <name evidence="2" type="synonym">Cnig_chr_X.g24259</name>
    <name evidence="2" type="ORF">B9Z55_024259</name>
</gene>
<dbReference type="AlphaFoldDB" id="A0A2G5SU30"/>
<keyword evidence="1" id="KW-1133">Transmembrane helix</keyword>
<dbReference type="OrthoDB" id="5777926at2759"/>
<keyword evidence="1" id="KW-0472">Membrane</keyword>
<evidence type="ECO:0000313" key="3">
    <source>
        <dbReference type="Proteomes" id="UP000230233"/>
    </source>
</evidence>
<proteinExistence type="predicted"/>
<sequence length="319" mass="36619">MRGSIHQLKEYVDWEFTPDALTWAVGIDSVIMFSTTFVLLRMKSKYESLKDHSFLHPRLFKSMMQMGVANLAFFVFDLLTFRLPSTGVLTSLCARFEPNRLLIIVYIGQLVSTYWSMLFTLQFCLVRLIIFARPTDHEQINKKFTSFYTKLAFVLPFAAPYFMYQGLGYCRQWDTVFRHGAVFISYTDTLLGIRKDYGYTVTTFLAPFAMTVTNGFFAYYAGKHASNTRSKSNLFNKKAKFSLVLTNLAMTVPYLAHCLLTMVCSWIVPEWSPYSILIRTPLTDIAHLGMIVYYYATHRVFNGKSNAIKPTPSGSRAAK</sequence>